<feature type="non-terminal residue" evidence="1">
    <location>
        <position position="1"/>
    </location>
</feature>
<sequence length="71" mass="7604">DRGGRHLWHSPGFRVFQRSGGDGQPVGTGVCYLRSTEQTDGPGTTGPSALPGVDSATRVLERRAERKVARV</sequence>
<dbReference type="EMBL" id="CADCWM010001034">
    <property type="protein sequence ID" value="CAA9587349.1"/>
    <property type="molecule type" value="Genomic_DNA"/>
</dbReference>
<accession>A0A6J4VT57</accession>
<reference evidence="1" key="1">
    <citation type="submission" date="2020-02" db="EMBL/GenBank/DDBJ databases">
        <authorList>
            <person name="Meier V. D."/>
        </authorList>
    </citation>
    <scope>NUCLEOTIDE SEQUENCE</scope>
    <source>
        <strain evidence="1">AVDCRST_MAG88</strain>
    </source>
</reference>
<gene>
    <name evidence="1" type="ORF">AVDCRST_MAG88-4162</name>
</gene>
<dbReference type="AlphaFoldDB" id="A0A6J4VT57"/>
<feature type="non-terminal residue" evidence="1">
    <location>
        <position position="71"/>
    </location>
</feature>
<evidence type="ECO:0000313" key="1">
    <source>
        <dbReference type="EMBL" id="CAA9587349.1"/>
    </source>
</evidence>
<organism evidence="1">
    <name type="scientific">uncultured Thermomicrobiales bacterium</name>
    <dbReference type="NCBI Taxonomy" id="1645740"/>
    <lineage>
        <taxon>Bacteria</taxon>
        <taxon>Pseudomonadati</taxon>
        <taxon>Thermomicrobiota</taxon>
        <taxon>Thermomicrobia</taxon>
        <taxon>Thermomicrobiales</taxon>
        <taxon>environmental samples</taxon>
    </lineage>
</organism>
<protein>
    <submittedName>
        <fullName evidence="1">Uncharacterized protein</fullName>
    </submittedName>
</protein>
<proteinExistence type="predicted"/>
<name>A0A6J4VT57_9BACT</name>